<protein>
    <submittedName>
        <fullName evidence="2">Uncharacterized protein</fullName>
    </submittedName>
</protein>
<comment type="caution">
    <text evidence="2">The sequence shown here is derived from an EMBL/GenBank/DDBJ whole genome shotgun (WGS) entry which is preliminary data.</text>
</comment>
<dbReference type="Proteomes" id="UP000013909">
    <property type="component" value="Unassembled WGS sequence"/>
</dbReference>
<proteinExistence type="predicted"/>
<dbReference type="AlphaFoldDB" id="R7ZYS0"/>
<feature type="transmembrane region" description="Helical" evidence="1">
    <location>
        <begin position="168"/>
        <end position="187"/>
    </location>
</feature>
<organism evidence="2 3">
    <name type="scientific">Lunatimonas lonarensis</name>
    <dbReference type="NCBI Taxonomy" id="1232681"/>
    <lineage>
        <taxon>Bacteria</taxon>
        <taxon>Pseudomonadati</taxon>
        <taxon>Bacteroidota</taxon>
        <taxon>Cytophagia</taxon>
        <taxon>Cytophagales</taxon>
        <taxon>Cyclobacteriaceae</taxon>
    </lineage>
</organism>
<dbReference type="RefSeq" id="WP_010852465.1">
    <property type="nucleotide sequence ID" value="NZ_AQHR01000011.1"/>
</dbReference>
<keyword evidence="3" id="KW-1185">Reference proteome</keyword>
<sequence>MVYFALKILWHEGVLAKVLLGSLMVLPFHLFDWHYYGAYFLMLLLGREFVSSFLPSEHIIHLVKIYGYQTSFLIASNCILMVLLHAANLLSLVTTRSEFRNGTEIHQPLIFSFLVFLAMLVGNLNFYYTILNQRVGLTLKPVLVILYFVTVSIAFFTLWIIASPNLNVLILANGAVGFVWFCSLWLVSYGENLPTRYF</sequence>
<name>R7ZYS0_9BACT</name>
<keyword evidence="1" id="KW-0472">Membrane</keyword>
<evidence type="ECO:0000313" key="2">
    <source>
        <dbReference type="EMBL" id="EON79204.1"/>
    </source>
</evidence>
<dbReference type="EMBL" id="AQHR01000011">
    <property type="protein sequence ID" value="EON79204.1"/>
    <property type="molecule type" value="Genomic_DNA"/>
</dbReference>
<feature type="transmembrane region" description="Helical" evidence="1">
    <location>
        <begin position="142"/>
        <end position="162"/>
    </location>
</feature>
<evidence type="ECO:0000313" key="3">
    <source>
        <dbReference type="Proteomes" id="UP000013909"/>
    </source>
</evidence>
<keyword evidence="1" id="KW-1133">Transmembrane helix</keyword>
<evidence type="ECO:0000256" key="1">
    <source>
        <dbReference type="SAM" id="Phobius"/>
    </source>
</evidence>
<feature type="transmembrane region" description="Helical" evidence="1">
    <location>
        <begin position="66"/>
        <end position="89"/>
    </location>
</feature>
<feature type="transmembrane region" description="Helical" evidence="1">
    <location>
        <begin position="109"/>
        <end position="130"/>
    </location>
</feature>
<feature type="transmembrane region" description="Helical" evidence="1">
    <location>
        <begin position="12"/>
        <end position="30"/>
    </location>
</feature>
<dbReference type="STRING" id="1232681.ADIS_0313"/>
<accession>R7ZYS0</accession>
<reference evidence="2 3" key="1">
    <citation type="submission" date="2013-02" db="EMBL/GenBank/DDBJ databases">
        <title>A novel strain isolated from Lonar lake, Maharashtra, India.</title>
        <authorList>
            <person name="Singh A."/>
        </authorList>
    </citation>
    <scope>NUCLEOTIDE SEQUENCE [LARGE SCALE GENOMIC DNA]</scope>
    <source>
        <strain evidence="2 3">AK24</strain>
    </source>
</reference>
<keyword evidence="1" id="KW-0812">Transmembrane</keyword>
<gene>
    <name evidence="2" type="ORF">ADIS_0313</name>
</gene>